<evidence type="ECO:0000313" key="1">
    <source>
        <dbReference type="EMBL" id="ABO69367.1"/>
    </source>
</evidence>
<name>A4UQM5_WSSV</name>
<organism evidence="1">
    <name type="scientific">White spot syndrome virus</name>
    <name type="common">WSSV</name>
    <name type="synonym">White spot bacilliform virus</name>
    <dbReference type="NCBI Taxonomy" id="92652"/>
    <lineage>
        <taxon>Viruses</taxon>
        <taxon>Viruses incertae sedis</taxon>
        <taxon>Naldaviricetes</taxon>
        <taxon>Nimaviridae</taxon>
        <taxon>Whispovirus</taxon>
        <taxon>White spot syndrome virus</taxon>
    </lineage>
</organism>
<protein>
    <submittedName>
        <fullName evidence="1">Uncharacterized protein</fullName>
    </submittedName>
</protein>
<dbReference type="EMBL" id="EF468498">
    <property type="protein sequence ID" value="ABO69367.1"/>
    <property type="molecule type" value="Genomic_DNA"/>
</dbReference>
<proteinExistence type="predicted"/>
<sequence>MSEDQADYAQVAGIREMLLFKLKFGSSLIKEDSTSRAADQSI</sequence>
<accession>A4UQM5</accession>
<reference evidence="1" key="1">
    <citation type="journal article" date="2008" name="Virology">
        <title>Characterization of variable genomic regions of Indian white spot syndrome virus.</title>
        <authorList>
            <person name="Pradeep B."/>
            <person name="Shekar M."/>
            <person name="Karunasagar I."/>
            <person name="Karunasagar I."/>
        </authorList>
    </citation>
    <scope>NUCLEOTIDE SEQUENCE</scope>
    <source>
        <strain evidence="1">IN-06-I</strain>
    </source>
</reference>
<organismHost>
    <name type="scientific">Crustacea</name>
    <name type="common">crustaceans</name>
    <dbReference type="NCBI Taxonomy" id="6657"/>
</organismHost>